<sequence>HHLNVTGTLPAGADDEGGVDAVRGVQRPVVDDLRALAVGRAVGLSVHEQLHVREAHVHGVVVPLAVAHLPTAFVTLPHL</sequence>
<gene>
    <name evidence="1" type="primary">jg12265</name>
    <name evidence="1" type="ORF">PAEG_LOCUS4048</name>
</gene>
<keyword evidence="2" id="KW-1185">Reference proteome</keyword>
<evidence type="ECO:0000313" key="2">
    <source>
        <dbReference type="Proteomes" id="UP000838756"/>
    </source>
</evidence>
<organism evidence="1 2">
    <name type="scientific">Pararge aegeria aegeria</name>
    <dbReference type="NCBI Taxonomy" id="348720"/>
    <lineage>
        <taxon>Eukaryota</taxon>
        <taxon>Metazoa</taxon>
        <taxon>Ecdysozoa</taxon>
        <taxon>Arthropoda</taxon>
        <taxon>Hexapoda</taxon>
        <taxon>Insecta</taxon>
        <taxon>Pterygota</taxon>
        <taxon>Neoptera</taxon>
        <taxon>Endopterygota</taxon>
        <taxon>Lepidoptera</taxon>
        <taxon>Glossata</taxon>
        <taxon>Ditrysia</taxon>
        <taxon>Papilionoidea</taxon>
        <taxon>Nymphalidae</taxon>
        <taxon>Satyrinae</taxon>
        <taxon>Satyrini</taxon>
        <taxon>Parargina</taxon>
        <taxon>Pararge</taxon>
    </lineage>
</organism>
<evidence type="ECO:0000313" key="1">
    <source>
        <dbReference type="EMBL" id="CAH2215969.1"/>
    </source>
</evidence>
<feature type="non-terminal residue" evidence="1">
    <location>
        <position position="1"/>
    </location>
</feature>
<dbReference type="AlphaFoldDB" id="A0A8S4QKX9"/>
<accession>A0A8S4QKX9</accession>
<dbReference type="Proteomes" id="UP000838756">
    <property type="component" value="Unassembled WGS sequence"/>
</dbReference>
<dbReference type="EMBL" id="CAKXAJ010013531">
    <property type="protein sequence ID" value="CAH2215969.1"/>
    <property type="molecule type" value="Genomic_DNA"/>
</dbReference>
<protein>
    <submittedName>
        <fullName evidence="1">Jg12265 protein</fullName>
    </submittedName>
</protein>
<name>A0A8S4QKX9_9NEOP</name>
<reference evidence="1" key="1">
    <citation type="submission" date="2022-03" db="EMBL/GenBank/DDBJ databases">
        <authorList>
            <person name="Lindestad O."/>
        </authorList>
    </citation>
    <scope>NUCLEOTIDE SEQUENCE</scope>
</reference>
<proteinExistence type="predicted"/>
<comment type="caution">
    <text evidence="1">The sequence shown here is derived from an EMBL/GenBank/DDBJ whole genome shotgun (WGS) entry which is preliminary data.</text>
</comment>